<name>A0A6A4TDN7_SCOMX</name>
<protein>
    <submittedName>
        <fullName evidence="1">Uncharacterized protein</fullName>
    </submittedName>
</protein>
<gene>
    <name evidence="1" type="ORF">F2P81_007202</name>
</gene>
<reference evidence="1 2" key="1">
    <citation type="submission" date="2019-06" db="EMBL/GenBank/DDBJ databases">
        <title>Draft genomes of female and male turbot (Scophthalmus maximus).</title>
        <authorList>
            <person name="Xu H."/>
            <person name="Xu X.-W."/>
            <person name="Shao C."/>
            <person name="Chen S."/>
        </authorList>
    </citation>
    <scope>NUCLEOTIDE SEQUENCE [LARGE SCALE GENOMIC DNA]</scope>
    <source>
        <strain evidence="1">Ysfricsl-2016a</strain>
        <tissue evidence="1">Blood</tissue>
    </source>
</reference>
<dbReference type="EMBL" id="VEVO01000006">
    <property type="protein sequence ID" value="KAF0041304.1"/>
    <property type="molecule type" value="Genomic_DNA"/>
</dbReference>
<organism evidence="1 2">
    <name type="scientific">Scophthalmus maximus</name>
    <name type="common">Turbot</name>
    <name type="synonym">Psetta maxima</name>
    <dbReference type="NCBI Taxonomy" id="52904"/>
    <lineage>
        <taxon>Eukaryota</taxon>
        <taxon>Metazoa</taxon>
        <taxon>Chordata</taxon>
        <taxon>Craniata</taxon>
        <taxon>Vertebrata</taxon>
        <taxon>Euteleostomi</taxon>
        <taxon>Actinopterygii</taxon>
        <taxon>Neopterygii</taxon>
        <taxon>Teleostei</taxon>
        <taxon>Neoteleostei</taxon>
        <taxon>Acanthomorphata</taxon>
        <taxon>Carangaria</taxon>
        <taxon>Pleuronectiformes</taxon>
        <taxon>Pleuronectoidei</taxon>
        <taxon>Scophthalmidae</taxon>
        <taxon>Scophthalmus</taxon>
    </lineage>
</organism>
<dbReference type="AlphaFoldDB" id="A0A6A4TDN7"/>
<proteinExistence type="predicted"/>
<sequence length="218" mass="24608">MRSNVPSLDESLEDFTQKKCIAAKKYLWRHEVFIFMDCSLLPVGRLSKLFETVTETTMSKTVPVYKYNNTNNMNKYVCRVLDFCQFYVDFHFVTETMHTDRLVAAAPLFVAKQNKTAFCVGDQLWDARGLERQARLEPGNHNAGGCKNSAVAEVTASDDDDDDDDALVQTQFPSGSVQLVALSALASSVMKYVFEIKRKHAATCLVHPSRTKRCTLLF</sequence>
<comment type="caution">
    <text evidence="1">The sequence shown here is derived from an EMBL/GenBank/DDBJ whole genome shotgun (WGS) entry which is preliminary data.</text>
</comment>
<accession>A0A6A4TDN7</accession>
<evidence type="ECO:0000313" key="1">
    <source>
        <dbReference type="EMBL" id="KAF0041304.1"/>
    </source>
</evidence>
<dbReference type="Proteomes" id="UP000438429">
    <property type="component" value="Unassembled WGS sequence"/>
</dbReference>
<evidence type="ECO:0000313" key="2">
    <source>
        <dbReference type="Proteomes" id="UP000438429"/>
    </source>
</evidence>